<sequence length="332" mass="37967">MYNGIGLTTPRGSGTNGYIQSNKFFVKPKTNRVTDSTRPFEADQGTAGLTTKKPNKEILEHDRKRQIELRLVVLEDKLTEQGYTESEIAEKLVEARKALENAEQERDEEEGEVVPTPTRQQKLSDTQTHQVAARKEKQMETFRAALGIGVSEPGLPPLPSRRKNDDEREHSFLNRDPPVSAALDVNDLKVKADKKKGQAVQDEDDKLQHRKKKKEKKRSRHQDSDTDTDSSVEHSKKTARKKSRKRYDTESNDSDDHVSRKKSKKSEKKRTRGRPNDRQGSESDSDSDRARGLKKETVRKSRHRHDSSEDDSDSDGGREKKREVKFKNGRLI</sequence>
<feature type="compositionally biased region" description="Basic residues" evidence="7">
    <location>
        <begin position="208"/>
        <end position="220"/>
    </location>
</feature>
<dbReference type="GO" id="GO:0008380">
    <property type="term" value="P:RNA splicing"/>
    <property type="evidence" value="ECO:0007669"/>
    <property type="project" value="UniProtKB-KW"/>
</dbReference>
<feature type="compositionally biased region" description="Basic and acidic residues" evidence="7">
    <location>
        <begin position="315"/>
        <end position="326"/>
    </location>
</feature>
<evidence type="ECO:0000256" key="3">
    <source>
        <dbReference type="ARBA" id="ARBA00022664"/>
    </source>
</evidence>
<accession>A0A6A2ZEQ5</accession>
<dbReference type="Proteomes" id="UP000436088">
    <property type="component" value="Unassembled WGS sequence"/>
</dbReference>
<comment type="subcellular location">
    <subcellularLocation>
        <location evidence="1">Nucleus</location>
    </subcellularLocation>
</comment>
<feature type="compositionally biased region" description="Basic and acidic residues" evidence="7">
    <location>
        <begin position="162"/>
        <end position="173"/>
    </location>
</feature>
<dbReference type="InterPro" id="IPR051372">
    <property type="entry name" value="CWC21"/>
</dbReference>
<dbReference type="PANTHER" id="PTHR36562">
    <property type="entry name" value="SERINE/ARGININE REPETITIVE MATRIX 2"/>
    <property type="match status" value="1"/>
</dbReference>
<keyword evidence="4" id="KW-0747">Spliceosome</keyword>
<dbReference type="AlphaFoldDB" id="A0A6A2ZEQ5"/>
<evidence type="ECO:0000256" key="4">
    <source>
        <dbReference type="ARBA" id="ARBA00022728"/>
    </source>
</evidence>
<dbReference type="EMBL" id="VEPZ02001168">
    <property type="protein sequence ID" value="KAE8689562.1"/>
    <property type="molecule type" value="Genomic_DNA"/>
</dbReference>
<dbReference type="InterPro" id="IPR013170">
    <property type="entry name" value="mRNA_splic_Cwf21_dom"/>
</dbReference>
<dbReference type="Pfam" id="PF08312">
    <property type="entry name" value="cwf21"/>
    <property type="match status" value="1"/>
</dbReference>
<feature type="compositionally biased region" description="Polar residues" evidence="7">
    <location>
        <begin position="10"/>
        <end position="20"/>
    </location>
</feature>
<evidence type="ECO:0000256" key="2">
    <source>
        <dbReference type="ARBA" id="ARBA00005954"/>
    </source>
</evidence>
<dbReference type="Gene3D" id="6.10.140.420">
    <property type="match status" value="1"/>
</dbReference>
<protein>
    <submittedName>
        <fullName evidence="9">Detected protein of confused Function</fullName>
    </submittedName>
</protein>
<feature type="region of interest" description="Disordered" evidence="7">
    <location>
        <begin position="1"/>
        <end position="20"/>
    </location>
</feature>
<gene>
    <name evidence="9" type="ORF">F3Y22_tig00110933pilonHSYRG00086</name>
</gene>
<keyword evidence="10" id="KW-1185">Reference proteome</keyword>
<evidence type="ECO:0000259" key="8">
    <source>
        <dbReference type="SMART" id="SM01115"/>
    </source>
</evidence>
<keyword evidence="6" id="KW-0539">Nucleus</keyword>
<dbReference type="SMART" id="SM01115">
    <property type="entry name" value="cwf21"/>
    <property type="match status" value="1"/>
</dbReference>
<dbReference type="GO" id="GO:0006397">
    <property type="term" value="P:mRNA processing"/>
    <property type="evidence" value="ECO:0007669"/>
    <property type="project" value="UniProtKB-KW"/>
</dbReference>
<evidence type="ECO:0000313" key="10">
    <source>
        <dbReference type="Proteomes" id="UP000436088"/>
    </source>
</evidence>
<feature type="compositionally biased region" description="Polar residues" evidence="7">
    <location>
        <begin position="117"/>
        <end position="130"/>
    </location>
</feature>
<feature type="compositionally biased region" description="Basic residues" evidence="7">
    <location>
        <begin position="259"/>
        <end position="273"/>
    </location>
</feature>
<evidence type="ECO:0000256" key="1">
    <source>
        <dbReference type="ARBA" id="ARBA00004123"/>
    </source>
</evidence>
<feature type="domain" description="CWF21" evidence="8">
    <location>
        <begin position="59"/>
        <end position="104"/>
    </location>
</feature>
<organism evidence="9 10">
    <name type="scientific">Hibiscus syriacus</name>
    <name type="common">Rose of Sharon</name>
    <dbReference type="NCBI Taxonomy" id="106335"/>
    <lineage>
        <taxon>Eukaryota</taxon>
        <taxon>Viridiplantae</taxon>
        <taxon>Streptophyta</taxon>
        <taxon>Embryophyta</taxon>
        <taxon>Tracheophyta</taxon>
        <taxon>Spermatophyta</taxon>
        <taxon>Magnoliopsida</taxon>
        <taxon>eudicotyledons</taxon>
        <taxon>Gunneridae</taxon>
        <taxon>Pentapetalae</taxon>
        <taxon>rosids</taxon>
        <taxon>malvids</taxon>
        <taxon>Malvales</taxon>
        <taxon>Malvaceae</taxon>
        <taxon>Malvoideae</taxon>
        <taxon>Hibiscus</taxon>
    </lineage>
</organism>
<feature type="region of interest" description="Disordered" evidence="7">
    <location>
        <begin position="99"/>
        <end position="332"/>
    </location>
</feature>
<feature type="compositionally biased region" description="Basic and acidic residues" evidence="7">
    <location>
        <begin position="274"/>
        <end position="299"/>
    </location>
</feature>
<evidence type="ECO:0000256" key="5">
    <source>
        <dbReference type="ARBA" id="ARBA00023187"/>
    </source>
</evidence>
<evidence type="ECO:0000256" key="7">
    <source>
        <dbReference type="SAM" id="MobiDB-lite"/>
    </source>
</evidence>
<proteinExistence type="inferred from homology"/>
<dbReference type="CDD" id="cd21373">
    <property type="entry name" value="cwf21_SRRM2-like"/>
    <property type="match status" value="1"/>
</dbReference>
<evidence type="ECO:0000256" key="6">
    <source>
        <dbReference type="ARBA" id="ARBA00023242"/>
    </source>
</evidence>
<keyword evidence="5" id="KW-0508">mRNA splicing</keyword>
<evidence type="ECO:0000313" key="9">
    <source>
        <dbReference type="EMBL" id="KAE8689562.1"/>
    </source>
</evidence>
<dbReference type="GO" id="GO:0005681">
    <property type="term" value="C:spliceosomal complex"/>
    <property type="evidence" value="ECO:0007669"/>
    <property type="project" value="UniProtKB-KW"/>
</dbReference>
<name>A0A6A2ZEQ5_HIBSY</name>
<feature type="compositionally biased region" description="Basic and acidic residues" evidence="7">
    <location>
        <begin position="246"/>
        <end position="258"/>
    </location>
</feature>
<keyword evidence="3" id="KW-0507">mRNA processing</keyword>
<comment type="similarity">
    <text evidence="2">Belongs to the CWC21 family.</text>
</comment>
<dbReference type="PANTHER" id="PTHR36562:SF5">
    <property type="entry name" value="SERINE_ARGININE REPETITIVE MATRIX 2"/>
    <property type="match status" value="1"/>
</dbReference>
<comment type="caution">
    <text evidence="9">The sequence shown here is derived from an EMBL/GenBank/DDBJ whole genome shotgun (WGS) entry which is preliminary data.</text>
</comment>
<reference evidence="9" key="1">
    <citation type="submission" date="2019-09" db="EMBL/GenBank/DDBJ databases">
        <title>Draft genome information of white flower Hibiscus syriacus.</title>
        <authorList>
            <person name="Kim Y.-M."/>
        </authorList>
    </citation>
    <scope>NUCLEOTIDE SEQUENCE [LARGE SCALE GENOMIC DNA]</scope>
    <source>
        <strain evidence="9">YM2019G1</strain>
    </source>
</reference>